<dbReference type="RefSeq" id="WP_098176781.1">
    <property type="nucleotide sequence ID" value="NZ_NUEQ01000032.1"/>
</dbReference>
<name>A0AAX0S1W2_9BACI</name>
<comment type="caution">
    <text evidence="1">The sequence shown here is derived from an EMBL/GenBank/DDBJ whole genome shotgun (WGS) entry which is preliminary data.</text>
</comment>
<dbReference type="PROSITE" id="PS51257">
    <property type="entry name" value="PROKAR_LIPOPROTEIN"/>
    <property type="match status" value="1"/>
</dbReference>
<dbReference type="Pfam" id="PF11518">
    <property type="entry name" value="DUF3221"/>
    <property type="match status" value="1"/>
</dbReference>
<protein>
    <recommendedName>
        <fullName evidence="3">DUF3221 domain-containing protein</fullName>
    </recommendedName>
</protein>
<dbReference type="InterPro" id="IPR021598">
    <property type="entry name" value="DUF3221"/>
</dbReference>
<dbReference type="AlphaFoldDB" id="A0AAX0S1W2"/>
<sequence>MKMMLNLFVYTLVAFILGSCQSSSEKNTQEAIDKGEEGFITDLDDNRILIKGTYYKVTNRTYIQDQHGKDLSYSDLVIGMKVKPWHRGGIKKTYPAKAEAESIRVLTDEKSLAEQKAVTAAIEHMSKAESQRFIVLEVMHLPSEHVYNIEMMNRSNLDSSFIVTVEDFTDEILYIK</sequence>
<evidence type="ECO:0000313" key="2">
    <source>
        <dbReference type="Proteomes" id="UP000220106"/>
    </source>
</evidence>
<gene>
    <name evidence="1" type="ORF">CN689_17465</name>
</gene>
<dbReference type="EMBL" id="NUEQ01000032">
    <property type="protein sequence ID" value="PEJ31082.1"/>
    <property type="molecule type" value="Genomic_DNA"/>
</dbReference>
<evidence type="ECO:0000313" key="1">
    <source>
        <dbReference type="EMBL" id="PEJ31082.1"/>
    </source>
</evidence>
<proteinExistence type="predicted"/>
<organism evidence="1 2">
    <name type="scientific">Peribacillus butanolivorans</name>
    <dbReference type="NCBI Taxonomy" id="421767"/>
    <lineage>
        <taxon>Bacteria</taxon>
        <taxon>Bacillati</taxon>
        <taxon>Bacillota</taxon>
        <taxon>Bacilli</taxon>
        <taxon>Bacillales</taxon>
        <taxon>Bacillaceae</taxon>
        <taxon>Peribacillus</taxon>
    </lineage>
</organism>
<dbReference type="Proteomes" id="UP000220106">
    <property type="component" value="Unassembled WGS sequence"/>
</dbReference>
<evidence type="ECO:0008006" key="3">
    <source>
        <dbReference type="Google" id="ProtNLM"/>
    </source>
</evidence>
<reference evidence="1 2" key="1">
    <citation type="submission" date="2017-09" db="EMBL/GenBank/DDBJ databases">
        <title>Large-scale bioinformatics analysis of Bacillus genomes uncovers conserved roles of natural products in bacterial physiology.</title>
        <authorList>
            <consortium name="Agbiome Team Llc"/>
            <person name="Bleich R.M."/>
            <person name="Kirk G.J."/>
            <person name="Santa Maria K.C."/>
            <person name="Allen S.E."/>
            <person name="Farag S."/>
            <person name="Shank E.A."/>
            <person name="Bowers A."/>
        </authorList>
    </citation>
    <scope>NUCLEOTIDE SEQUENCE [LARGE SCALE GENOMIC DNA]</scope>
    <source>
        <strain evidence="1 2">AFS003229</strain>
    </source>
</reference>
<accession>A0AAX0S1W2</accession>